<dbReference type="Proteomes" id="UP000683925">
    <property type="component" value="Unassembled WGS sequence"/>
</dbReference>
<dbReference type="OMA" id="PHQINRQ"/>
<keyword evidence="1" id="KW-0812">Transmembrane</keyword>
<dbReference type="GO" id="GO:0005634">
    <property type="term" value="C:nucleus"/>
    <property type="evidence" value="ECO:0007669"/>
    <property type="project" value="TreeGrafter"/>
</dbReference>
<reference evidence="2" key="1">
    <citation type="submission" date="2021-01" db="EMBL/GenBank/DDBJ databases">
        <authorList>
            <consortium name="Genoscope - CEA"/>
            <person name="William W."/>
        </authorList>
    </citation>
    <scope>NUCLEOTIDE SEQUENCE</scope>
</reference>
<feature type="transmembrane region" description="Helical" evidence="1">
    <location>
        <begin position="328"/>
        <end position="350"/>
    </location>
</feature>
<keyword evidence="3" id="KW-1185">Reference proteome</keyword>
<dbReference type="OrthoDB" id="300976at2759"/>
<proteinExistence type="predicted"/>
<sequence length="1386" mass="163247">MQRINSYLKACDIFAQSPSLGMNQQSIYQSIFGGFTSITTIFLVFLFFSSNFLDYLEGKNIITKQTQVYDNDLSNLQLDDQDFIIAFGIEQQNFITQPYFSVTLQQREYERLDNGSIQRNVTQLPLEPCKLERFQSIFLKYGKNFSEDFTHLQLENLLCPKTNIRMNIGGTFASNYFNFLKIEVSTCNPSQIIENSTCATNDELQNQLDLQGAFKVQVYLINKVINPNKIGSDYISVFLDDQSYLSFVPKKLNKYANIYFREYKFRNNLDFYSLKDNENFNFISIDNTETKEVIDLGRDQDTSFASFYFRKSPITISVERNNQSVTDLLSKLGGLLQISLIVMGFIIAAYNKQKMMVELSNKIYEFSSDGDEQNKQHQLNLELINNVYEDRQFRHEYYVNKEGQQQIIPSSQIKHQSKIFKLFGKGQPEQHIILTDRPTTENNECNNQFYYENDDKSNQFTQQAIKDHGVLAQQLKCVSGLDYFKKQINLILNRSQPLRFNITIFLNQICFRKVFQNSKSVQFYNCALDKINEQLDVFNIITKLNEIDKMKEIILTNSQQLLFNFTSKPIISLEEDKEMPFNRTILEERVRNTMNETICDDKKKQNLVKRKPIHKQFNRTVSLDKDMRIYNRIYRAYDTVLQQSSELNPQHDVNRKLIKKLGDEIQAIFKLSKLLDFDGLRRLRANSNNDIFCRNTQNLPDEMLSLQRVDVFGQIVFLRMNKQNYYRTKIGGGFSVAVLFLMIYFYSQSLSSFFLKEYLKVVSSNEYEDQIQQIQVDNSEFMFAFKIEQNNFTTSPYFNLTLEQKQYKRNQNGQQTKSSFNYPLIPCTLDRFQNIFSKYQNDFEEQFNILGINDFLCPQQNTTLSMGGTYTSSEFQFFTLSIAKCENNEKMDCASQQEIDEYLQTMGSFKISIYTINQIINPYKQQYRSVFLDDQIYFTFVPHQINRQANIYFRKYEFINDQSLMPFSDIQQDTVFQIDQTDIKEMSDIGTSSDIVFATFNFQLNPFKTKFVRNYQKIDELLSNLGGIQQAFFFFIGLAIGLYNRIQFLIELANKIFEFQIDQTLQNRQHQENLELIDEFMQHRENHIHANSDENINEQDNQQMEEKLSPNISQRYNLLNLFVNTGGTYTKNTTKSKSTREAYRQQYRMAEKLKQMTGLDYFQKQIINIIERQKPIYLDFLIFCNYISCGKLFKNNPRVILINKALYLRYLILSENILDQLDVHHILLKLNELDKLKETVLNYKQLLMFNFTPKPQINLENNAAQPSRQLIEQIVKSPGITEKEDSIQTVNQKQWSRNYFSLFGDHLIYSKIFNAYDDILQSSDTVYTNKALIQKLGPELQIVFKLSKLIDIQHKIYNKQRNPTRRGAMQEDEEDLCVKMFDQQSQ</sequence>
<evidence type="ECO:0008006" key="4">
    <source>
        <dbReference type="Google" id="ProtNLM"/>
    </source>
</evidence>
<feature type="transmembrane region" description="Helical" evidence="1">
    <location>
        <begin position="27"/>
        <end position="48"/>
    </location>
</feature>
<dbReference type="EMBL" id="CAJJDP010000055">
    <property type="protein sequence ID" value="CAD8170314.1"/>
    <property type="molecule type" value="Genomic_DNA"/>
</dbReference>
<dbReference type="PANTHER" id="PTHR31398:SF0">
    <property type="entry name" value="MEIOTIC NUCLEAR DIVISION PROTEIN 1 HOMOLOG"/>
    <property type="match status" value="1"/>
</dbReference>
<gene>
    <name evidence="2" type="ORF">POCTA_138.1.T0550110</name>
</gene>
<keyword evidence="1" id="KW-1133">Transmembrane helix</keyword>
<name>A0A8S1V0S3_PAROT</name>
<organism evidence="2 3">
    <name type="scientific">Paramecium octaurelia</name>
    <dbReference type="NCBI Taxonomy" id="43137"/>
    <lineage>
        <taxon>Eukaryota</taxon>
        <taxon>Sar</taxon>
        <taxon>Alveolata</taxon>
        <taxon>Ciliophora</taxon>
        <taxon>Intramacronucleata</taxon>
        <taxon>Oligohymenophorea</taxon>
        <taxon>Peniculida</taxon>
        <taxon>Parameciidae</taxon>
        <taxon>Paramecium</taxon>
    </lineage>
</organism>
<evidence type="ECO:0000313" key="3">
    <source>
        <dbReference type="Proteomes" id="UP000683925"/>
    </source>
</evidence>
<feature type="transmembrane region" description="Helical" evidence="1">
    <location>
        <begin position="730"/>
        <end position="747"/>
    </location>
</feature>
<accession>A0A8S1V0S3</accession>
<comment type="caution">
    <text evidence="2">The sequence shown here is derived from an EMBL/GenBank/DDBJ whole genome shotgun (WGS) entry which is preliminary data.</text>
</comment>
<evidence type="ECO:0000313" key="2">
    <source>
        <dbReference type="EMBL" id="CAD8170314.1"/>
    </source>
</evidence>
<dbReference type="GO" id="GO:0007131">
    <property type="term" value="P:reciprocal meiotic recombination"/>
    <property type="evidence" value="ECO:0007669"/>
    <property type="project" value="TreeGrafter"/>
</dbReference>
<protein>
    <recommendedName>
        <fullName evidence="4">Transmembrane protein</fullName>
    </recommendedName>
</protein>
<evidence type="ECO:0000256" key="1">
    <source>
        <dbReference type="SAM" id="Phobius"/>
    </source>
</evidence>
<dbReference type="PANTHER" id="PTHR31398">
    <property type="entry name" value="MEIOTIC NUCLEAR DIVISION PROTEIN 1 HOMOLOG"/>
    <property type="match status" value="1"/>
</dbReference>
<keyword evidence="1" id="KW-0472">Membrane</keyword>